<sequence>MERHAELVRELRDANYRYYVLDQPVLSDIEYDLRLRELQELEETYPELVTPDSPTQTVGSAIVTDFATVRHLERMQSLDNAMDFAELGVWAERLEAGLGGVPSGGYLCELKIDGLAIALTYERGELVRGVTRGDGVQGEDVTHNIRTIASIPTRLAGAEVPDLVEIRGEVFMTVETFEKLNEQRAADGEESFRNPRNTAAGSLRQKDPRITRQRPLDMIVHGYGAWEGGPRVPASQSETYELFQAWGLPVSGLYRVVPDIEGVKEYIAHYGEHRHDPAYEIDGVVVKVNDRALQRRLGSTSRAPRWAIAFKYPPEEVRTKLLDIKVGVGRTGRITPWGLMEPVSVAGSTVERATLHNAFEVARKGVLIGDTVVLRKAGDVIPEIVGPVVELRDGTEREFRMPERCPECRTELAYAKEGDKDIRCPNTRSCPGQLRERIYYVASRRVLDIESLGYVAATALTQPLEPADPPVKDEGDLFHLTAEQLLPIRNLVLDRESGTPKTDPDTGEEKTVTLFASKQAGEAKKIVSTLLEELDKAKTKPLWRWLVALSIRHVGPRAAQDLAREMRSFDRIFSATEEELTAVDGVGPTIAKSITAWWEVDWHREIVRKWKEAGVRLEDAAAEESPRPLAGLSVVVTGSLEGFSRDTAKEAIQNLGGRAAGSVSKKTSFVVVGENAGSKHDKALELGVPILDEAGFRVLLEQGPDVARGVTLNRE</sequence>
<keyword evidence="7 10" id="KW-0520">NAD</keyword>
<comment type="function">
    <text evidence="10">DNA ligase that catalyzes the formation of phosphodiester linkages between 5'-phosphoryl and 3'-hydroxyl groups in double-stranded DNA using NAD as a coenzyme and as the energy source for the reaction. It is essential for DNA replication and repair of damaged DNA.</text>
</comment>
<evidence type="ECO:0000259" key="12">
    <source>
        <dbReference type="PROSITE" id="PS50172"/>
    </source>
</evidence>
<comment type="caution">
    <text evidence="13">The sequence shown here is derived from an EMBL/GenBank/DDBJ whole genome shotgun (WGS) entry which is preliminary data.</text>
</comment>
<feature type="domain" description="BRCT" evidence="12">
    <location>
        <begin position="624"/>
        <end position="693"/>
    </location>
</feature>
<dbReference type="PROSITE" id="PS01055">
    <property type="entry name" value="DNA_LIGASE_N1"/>
    <property type="match status" value="1"/>
</dbReference>
<dbReference type="InterPro" id="IPR010994">
    <property type="entry name" value="RuvA_2-like"/>
</dbReference>
<feature type="binding site" evidence="10">
    <location>
        <begin position="77"/>
        <end position="78"/>
    </location>
    <ligand>
        <name>NAD(+)</name>
        <dbReference type="ChEBI" id="CHEBI:57540"/>
    </ligand>
</feature>
<feature type="binding site" evidence="10">
    <location>
        <position position="287"/>
    </location>
    <ligand>
        <name>NAD(+)</name>
        <dbReference type="ChEBI" id="CHEBI:57540"/>
    </ligand>
</feature>
<dbReference type="Pfam" id="PF03119">
    <property type="entry name" value="DNA_ligase_ZBD"/>
    <property type="match status" value="1"/>
</dbReference>
<feature type="binding site" evidence="10">
    <location>
        <position position="109"/>
    </location>
    <ligand>
        <name>NAD(+)</name>
        <dbReference type="ChEBI" id="CHEBI:57540"/>
    </ligand>
</feature>
<keyword evidence="2 10" id="KW-0235">DNA replication</keyword>
<dbReference type="PANTHER" id="PTHR23389">
    <property type="entry name" value="CHROMOSOME TRANSMISSION FIDELITY FACTOR 18"/>
    <property type="match status" value="1"/>
</dbReference>
<evidence type="ECO:0000256" key="4">
    <source>
        <dbReference type="ARBA" id="ARBA00022763"/>
    </source>
</evidence>
<dbReference type="Gene3D" id="1.10.150.20">
    <property type="entry name" value="5' to 3' exonuclease, C-terminal subdomain"/>
    <property type="match status" value="2"/>
</dbReference>
<keyword evidence="14" id="KW-1185">Reference proteome</keyword>
<evidence type="ECO:0000256" key="11">
    <source>
        <dbReference type="SAM" id="MobiDB-lite"/>
    </source>
</evidence>
<comment type="cofactor">
    <cofactor evidence="10">
        <name>Mg(2+)</name>
        <dbReference type="ChEBI" id="CHEBI:18420"/>
    </cofactor>
    <cofactor evidence="10">
        <name>Mn(2+)</name>
        <dbReference type="ChEBI" id="CHEBI:29035"/>
    </cofactor>
</comment>
<dbReference type="InterPro" id="IPR013840">
    <property type="entry name" value="DNAligase_N"/>
</dbReference>
<evidence type="ECO:0000256" key="1">
    <source>
        <dbReference type="ARBA" id="ARBA00022598"/>
    </source>
</evidence>
<dbReference type="InterPro" id="IPR004150">
    <property type="entry name" value="NAD_DNA_ligase_OB"/>
</dbReference>
<dbReference type="PROSITE" id="PS50172">
    <property type="entry name" value="BRCT"/>
    <property type="match status" value="1"/>
</dbReference>
<dbReference type="Gene3D" id="3.40.50.10190">
    <property type="entry name" value="BRCT domain"/>
    <property type="match status" value="1"/>
</dbReference>
<keyword evidence="4 10" id="KW-0227">DNA damage</keyword>
<dbReference type="InterPro" id="IPR001679">
    <property type="entry name" value="DNA_ligase"/>
</dbReference>
<dbReference type="Gene3D" id="3.30.470.30">
    <property type="entry name" value="DNA ligase/mRNA capping enzyme"/>
    <property type="match status" value="1"/>
</dbReference>
<keyword evidence="1 10" id="KW-0436">Ligase</keyword>
<name>A0ABP4CGH5_9ACTN</name>
<dbReference type="InterPro" id="IPR001357">
    <property type="entry name" value="BRCT_dom"/>
</dbReference>
<gene>
    <name evidence="13" type="primary">ligA_2</name>
    <name evidence="10" type="synonym">ligA</name>
    <name evidence="13" type="ORF">GCM10009550_68040</name>
</gene>
<dbReference type="EC" id="6.5.1.2" evidence="10"/>
<comment type="catalytic activity">
    <reaction evidence="9 10">
        <text>NAD(+) + (deoxyribonucleotide)n-3'-hydroxyl + 5'-phospho-(deoxyribonucleotide)m = (deoxyribonucleotide)n+m + AMP + beta-nicotinamide D-nucleotide.</text>
        <dbReference type="EC" id="6.5.1.2"/>
    </reaction>
</comment>
<feature type="binding site" evidence="10">
    <location>
        <position position="424"/>
    </location>
    <ligand>
        <name>Zn(2+)</name>
        <dbReference type="ChEBI" id="CHEBI:29105"/>
    </ligand>
</feature>
<dbReference type="SUPFAM" id="SSF50249">
    <property type="entry name" value="Nucleic acid-binding proteins"/>
    <property type="match status" value="1"/>
</dbReference>
<comment type="similarity">
    <text evidence="10">Belongs to the NAD-dependent DNA ligase family. LigA subfamily.</text>
</comment>
<dbReference type="Pfam" id="PF12826">
    <property type="entry name" value="HHH_2"/>
    <property type="match status" value="1"/>
</dbReference>
<keyword evidence="8 10" id="KW-0234">DNA repair</keyword>
<dbReference type="InterPro" id="IPR004149">
    <property type="entry name" value="Znf_DNAligase_C4"/>
</dbReference>
<dbReference type="CDD" id="cd00114">
    <property type="entry name" value="LIGANc"/>
    <property type="match status" value="1"/>
</dbReference>
<dbReference type="Gene3D" id="6.20.10.30">
    <property type="match status" value="1"/>
</dbReference>
<feature type="binding site" evidence="10">
    <location>
        <position position="408"/>
    </location>
    <ligand>
        <name>Zn(2+)</name>
        <dbReference type="ChEBI" id="CHEBI:29105"/>
    </ligand>
</feature>
<evidence type="ECO:0000256" key="7">
    <source>
        <dbReference type="ARBA" id="ARBA00023027"/>
    </source>
</evidence>
<dbReference type="GO" id="GO:0016874">
    <property type="term" value="F:ligase activity"/>
    <property type="evidence" value="ECO:0007669"/>
    <property type="project" value="UniProtKB-KW"/>
</dbReference>
<dbReference type="SUPFAM" id="SSF52113">
    <property type="entry name" value="BRCT domain"/>
    <property type="match status" value="1"/>
</dbReference>
<dbReference type="HAMAP" id="MF_01588">
    <property type="entry name" value="DNA_ligase_A"/>
    <property type="match status" value="1"/>
</dbReference>
<feature type="binding site" evidence="10">
    <location>
        <begin position="28"/>
        <end position="32"/>
    </location>
    <ligand>
        <name>NAD(+)</name>
        <dbReference type="ChEBI" id="CHEBI:57540"/>
    </ligand>
</feature>
<feature type="region of interest" description="Disordered" evidence="11">
    <location>
        <begin position="184"/>
        <end position="208"/>
    </location>
</feature>
<dbReference type="NCBIfam" id="NF005932">
    <property type="entry name" value="PRK07956.1"/>
    <property type="match status" value="1"/>
</dbReference>
<feature type="binding site" evidence="10">
    <location>
        <position position="405"/>
    </location>
    <ligand>
        <name>Zn(2+)</name>
        <dbReference type="ChEBI" id="CHEBI:29105"/>
    </ligand>
</feature>
<dbReference type="InterPro" id="IPR013839">
    <property type="entry name" value="DNAligase_adenylation"/>
</dbReference>
<evidence type="ECO:0000256" key="6">
    <source>
        <dbReference type="ARBA" id="ARBA00022842"/>
    </source>
</evidence>
<dbReference type="SUPFAM" id="SSF47781">
    <property type="entry name" value="RuvA domain 2-like"/>
    <property type="match status" value="1"/>
</dbReference>
<evidence type="ECO:0000313" key="14">
    <source>
        <dbReference type="Proteomes" id="UP001500665"/>
    </source>
</evidence>
<evidence type="ECO:0000256" key="5">
    <source>
        <dbReference type="ARBA" id="ARBA00022833"/>
    </source>
</evidence>
<keyword evidence="3 10" id="KW-0479">Metal-binding</keyword>
<dbReference type="Pfam" id="PF00533">
    <property type="entry name" value="BRCT"/>
    <property type="match status" value="1"/>
</dbReference>
<feature type="binding site" evidence="10">
    <location>
        <position position="430"/>
    </location>
    <ligand>
        <name>Zn(2+)</name>
        <dbReference type="ChEBI" id="CHEBI:29105"/>
    </ligand>
</feature>
<accession>A0ABP4CGH5</accession>
<keyword evidence="5 10" id="KW-0862">Zinc</keyword>
<evidence type="ECO:0000256" key="3">
    <source>
        <dbReference type="ARBA" id="ARBA00022723"/>
    </source>
</evidence>
<dbReference type="Gene3D" id="1.10.287.610">
    <property type="entry name" value="Helix hairpin bin"/>
    <property type="match status" value="1"/>
</dbReference>
<feature type="binding site" evidence="10">
    <location>
        <position position="132"/>
    </location>
    <ligand>
        <name>NAD(+)</name>
        <dbReference type="ChEBI" id="CHEBI:57540"/>
    </ligand>
</feature>
<dbReference type="Pfam" id="PF03120">
    <property type="entry name" value="OB_DNA_ligase"/>
    <property type="match status" value="1"/>
</dbReference>
<organism evidence="13 14">
    <name type="scientific">Actinocorallia libanotica</name>
    <dbReference type="NCBI Taxonomy" id="46162"/>
    <lineage>
        <taxon>Bacteria</taxon>
        <taxon>Bacillati</taxon>
        <taxon>Actinomycetota</taxon>
        <taxon>Actinomycetes</taxon>
        <taxon>Streptosporangiales</taxon>
        <taxon>Thermomonosporaceae</taxon>
        <taxon>Actinocorallia</taxon>
    </lineage>
</organism>
<dbReference type="InterPro" id="IPR036420">
    <property type="entry name" value="BRCT_dom_sf"/>
</dbReference>
<dbReference type="Pfam" id="PF01653">
    <property type="entry name" value="DNA_ligase_aden"/>
    <property type="match status" value="1"/>
</dbReference>
<protein>
    <recommendedName>
        <fullName evidence="10">DNA ligase</fullName>
        <ecNumber evidence="10">6.5.1.2</ecNumber>
    </recommendedName>
    <alternativeName>
        <fullName evidence="10">Polydeoxyribonucleotide synthase [NAD(+)]</fullName>
    </alternativeName>
</protein>
<dbReference type="SMART" id="SM00532">
    <property type="entry name" value="LIGANc"/>
    <property type="match status" value="1"/>
</dbReference>
<feature type="active site" description="N6-AMP-lysine intermediate" evidence="10">
    <location>
        <position position="111"/>
    </location>
</feature>
<feature type="compositionally biased region" description="Basic and acidic residues" evidence="11">
    <location>
        <begin position="184"/>
        <end position="193"/>
    </location>
</feature>
<dbReference type="Proteomes" id="UP001500665">
    <property type="component" value="Unassembled WGS sequence"/>
</dbReference>
<dbReference type="SUPFAM" id="SSF56091">
    <property type="entry name" value="DNA ligase/mRNA capping enzyme, catalytic domain"/>
    <property type="match status" value="1"/>
</dbReference>
<proteinExistence type="inferred from homology"/>
<evidence type="ECO:0000256" key="2">
    <source>
        <dbReference type="ARBA" id="ARBA00022705"/>
    </source>
</evidence>
<evidence type="ECO:0000256" key="10">
    <source>
        <dbReference type="HAMAP-Rule" id="MF_01588"/>
    </source>
</evidence>
<evidence type="ECO:0000256" key="8">
    <source>
        <dbReference type="ARBA" id="ARBA00023204"/>
    </source>
</evidence>
<dbReference type="PIRSF" id="PIRSF001604">
    <property type="entry name" value="LigA"/>
    <property type="match status" value="1"/>
</dbReference>
<keyword evidence="10" id="KW-0464">Manganese</keyword>
<dbReference type="NCBIfam" id="TIGR00575">
    <property type="entry name" value="dnlj"/>
    <property type="match status" value="1"/>
</dbReference>
<dbReference type="SMART" id="SM00292">
    <property type="entry name" value="BRCT"/>
    <property type="match status" value="1"/>
</dbReference>
<dbReference type="InterPro" id="IPR018239">
    <property type="entry name" value="DNA_ligase_AS"/>
</dbReference>
<dbReference type="EMBL" id="BAAAHH010000042">
    <property type="protein sequence ID" value="GAA0966213.1"/>
    <property type="molecule type" value="Genomic_DNA"/>
</dbReference>
<evidence type="ECO:0000313" key="13">
    <source>
        <dbReference type="EMBL" id="GAA0966213.1"/>
    </source>
</evidence>
<evidence type="ECO:0000256" key="9">
    <source>
        <dbReference type="ARBA" id="ARBA00034005"/>
    </source>
</evidence>
<reference evidence="14" key="1">
    <citation type="journal article" date="2019" name="Int. J. Syst. Evol. Microbiol.">
        <title>The Global Catalogue of Microorganisms (GCM) 10K type strain sequencing project: providing services to taxonomists for standard genome sequencing and annotation.</title>
        <authorList>
            <consortium name="The Broad Institute Genomics Platform"/>
            <consortium name="The Broad Institute Genome Sequencing Center for Infectious Disease"/>
            <person name="Wu L."/>
            <person name="Ma J."/>
        </authorList>
    </citation>
    <scope>NUCLEOTIDE SEQUENCE [LARGE SCALE GENOMIC DNA]</scope>
    <source>
        <strain evidence="14">JCM 10696</strain>
    </source>
</reference>
<feature type="binding site" evidence="10">
    <location>
        <position position="311"/>
    </location>
    <ligand>
        <name>NAD(+)</name>
        <dbReference type="ChEBI" id="CHEBI:57540"/>
    </ligand>
</feature>
<dbReference type="PANTHER" id="PTHR23389:SF9">
    <property type="entry name" value="DNA LIGASE"/>
    <property type="match status" value="1"/>
</dbReference>
<dbReference type="InterPro" id="IPR012340">
    <property type="entry name" value="NA-bd_OB-fold"/>
</dbReference>
<dbReference type="CDD" id="cd17748">
    <property type="entry name" value="BRCT_DNA_ligase_like"/>
    <property type="match status" value="1"/>
</dbReference>
<dbReference type="InterPro" id="IPR041663">
    <property type="entry name" value="DisA/LigA_HHH"/>
</dbReference>
<keyword evidence="6 10" id="KW-0460">Magnesium</keyword>
<feature type="binding site" evidence="10">
    <location>
        <position position="169"/>
    </location>
    <ligand>
        <name>NAD(+)</name>
        <dbReference type="ChEBI" id="CHEBI:57540"/>
    </ligand>
</feature>
<dbReference type="Gene3D" id="2.40.50.140">
    <property type="entry name" value="Nucleic acid-binding proteins"/>
    <property type="match status" value="1"/>
</dbReference>